<evidence type="ECO:0000256" key="4">
    <source>
        <dbReference type="ARBA" id="ARBA00022614"/>
    </source>
</evidence>
<dbReference type="Ensembl" id="ENSSPUT00000004582.1">
    <property type="protein sequence ID" value="ENSSPUP00000004305.1"/>
    <property type="gene ID" value="ENSSPUG00000003320.1"/>
</dbReference>
<dbReference type="PROSITE" id="PS50104">
    <property type="entry name" value="TIR"/>
    <property type="match status" value="1"/>
</dbReference>
<dbReference type="GO" id="GO:0002224">
    <property type="term" value="P:toll-like receptor signaling pathway"/>
    <property type="evidence" value="ECO:0007669"/>
    <property type="project" value="TreeGrafter"/>
</dbReference>
<evidence type="ECO:0000256" key="7">
    <source>
        <dbReference type="ARBA" id="ARBA00022737"/>
    </source>
</evidence>
<keyword evidence="10 16" id="KW-1133">Transmembrane helix</keyword>
<sequence length="1028" mass="118064">SLTNTKLMLCLHANLQDQSKTANSSKAKTANSSILLDCSKQKLGAVPQRIYENVTDLILSFNCIKEISKKDFQNFKDLKKLQLNWNWYVKPKESNIDLPPKPLQIADATFSNLRTLEELHLNGNHLDKVPIGLAPSIISLSLKYNNIVSLGINTFSELPKLKELYMDENCYYNNPCKATFYIEDGTFSLLTNLTVLSLSYNNLTQVPPKLPSSLTKLYLGFNKIRGISQDDFKDLVNLNVLDLRGNCPKCLYALFPCEPCNGNTAIQIHPLAFQNLNKLKTLVLTHTSLTNVPAIWFRNMPQLKVLHLASNYLKNEIASGEFLQKLLSLEELDLSFNYQKQAHSQNLNLSQYFSSLVSLKRLYINGYVFEELDKLHLKPLFALKKLNILELGINFIKRADMSVFQNFMNLKEIYLKGNKIHSYITPINILFRSLEKGYLIDYHHTLLSHMPKLSAVNYDNSQKQSYYFLKNHCTSYGKALDLSSNNLFFINPDQFNGLEDVACLNLSSNNIGQAFNGTEFISLPNLKYLDLSFNKFDFTSYSAFKELPNLEVLDLSYNKHCFTMAGFACQLLFIENLPNLKMLNLSWNEISALTVFELRSDSLQKLDFKGNHLDNLWKSGDMSYIKLFKHLSNLTHLDISHNGLRNIPAVAFQNLPWSLIELYVNNNKIHTLNWEHLHYFKSLKLLDASGNKLKAVDILSSYTQSLQTLVLRENKILEISIQLMKRTSSLLYLDLSYNQLQVLNQSTFLSGGVHNLKILKLKGNPFDCSCKHSDFIRWIQSGNTPISQVMRNVICVSPEEQRQHSIILTGLQACTLDVIAETLFYISFITVTGTMMITVLIHLFYWDDRHLFYFCLAKIEGYKSITTDKTCYDAFIAYDTKDASVTDWVINGLRVHLEENGDKQVLLCLEERDWQPGKAIIDNLAQSIQQSRKTIFILTEKYVKTGSFKTAFYIALQRLMDESMDVIVFILLEPVLQHSQYLRLRRRICKSSILEWPKNPHAEDLFWQSLRNVVLRDTSLNQSGLYSI</sequence>
<keyword evidence="12" id="KW-0675">Receptor</keyword>
<evidence type="ECO:0000313" key="19">
    <source>
        <dbReference type="Proteomes" id="UP000694392"/>
    </source>
</evidence>
<dbReference type="PRINTS" id="PR01537">
    <property type="entry name" value="INTRLKN1R1F"/>
</dbReference>
<dbReference type="Proteomes" id="UP000694392">
    <property type="component" value="Unplaced"/>
</dbReference>
<keyword evidence="19" id="KW-1185">Reference proteome</keyword>
<dbReference type="PANTHER" id="PTHR47410:SF1">
    <property type="entry name" value="TOLL-LIKE RECEPTOR 8"/>
    <property type="match status" value="1"/>
</dbReference>
<dbReference type="PANTHER" id="PTHR47410">
    <property type="entry name" value="TOLL-LIKE RECEPTOR 7-RELATED"/>
    <property type="match status" value="1"/>
</dbReference>
<keyword evidence="5 16" id="KW-0812">Transmembrane</keyword>
<keyword evidence="14" id="KW-0395">Inflammatory response</keyword>
<keyword evidence="9" id="KW-0391">Immunity</keyword>
<accession>A0A8D0GFM1</accession>
<protein>
    <recommendedName>
        <fullName evidence="17">TIR domain-containing protein</fullName>
    </recommendedName>
</protein>
<evidence type="ECO:0000256" key="9">
    <source>
        <dbReference type="ARBA" id="ARBA00022859"/>
    </source>
</evidence>
<dbReference type="GO" id="GO:0006954">
    <property type="term" value="P:inflammatory response"/>
    <property type="evidence" value="ECO:0007669"/>
    <property type="project" value="UniProtKB-KW"/>
</dbReference>
<evidence type="ECO:0000259" key="17">
    <source>
        <dbReference type="PROSITE" id="PS50104"/>
    </source>
</evidence>
<dbReference type="InterPro" id="IPR003591">
    <property type="entry name" value="Leu-rich_rpt_typical-subtyp"/>
</dbReference>
<evidence type="ECO:0000256" key="3">
    <source>
        <dbReference type="ARBA" id="ARBA00022588"/>
    </source>
</evidence>
<name>A0A8D0GFM1_SPHPU</name>
<dbReference type="InterPro" id="IPR035897">
    <property type="entry name" value="Toll_tir_struct_dom_sf"/>
</dbReference>
<dbReference type="Pfam" id="PF13855">
    <property type="entry name" value="LRR_8"/>
    <property type="match status" value="5"/>
</dbReference>
<dbReference type="GO" id="GO:0051607">
    <property type="term" value="P:defense response to virus"/>
    <property type="evidence" value="ECO:0007669"/>
    <property type="project" value="TreeGrafter"/>
</dbReference>
<evidence type="ECO:0000256" key="6">
    <source>
        <dbReference type="ARBA" id="ARBA00022729"/>
    </source>
</evidence>
<comment type="subcellular location">
    <subcellularLocation>
        <location evidence="15">Endomembrane system</location>
        <topology evidence="15">Single-pass type I membrane protein</topology>
    </subcellularLocation>
    <subcellularLocation>
        <location evidence="1">Endosome</location>
    </subcellularLocation>
</comment>
<proteinExistence type="inferred from homology"/>
<dbReference type="GO" id="GO:0038187">
    <property type="term" value="F:pattern recognition receptor activity"/>
    <property type="evidence" value="ECO:0007669"/>
    <property type="project" value="TreeGrafter"/>
</dbReference>
<dbReference type="SMART" id="SM00082">
    <property type="entry name" value="LRRCT"/>
    <property type="match status" value="1"/>
</dbReference>
<dbReference type="AlphaFoldDB" id="A0A8D0GFM1"/>
<dbReference type="InterPro" id="IPR032675">
    <property type="entry name" value="LRR_dom_sf"/>
</dbReference>
<dbReference type="GO" id="GO:0005886">
    <property type="term" value="C:plasma membrane"/>
    <property type="evidence" value="ECO:0007669"/>
    <property type="project" value="TreeGrafter"/>
</dbReference>
<dbReference type="GO" id="GO:0045087">
    <property type="term" value="P:innate immune response"/>
    <property type="evidence" value="ECO:0007669"/>
    <property type="project" value="UniProtKB-KW"/>
</dbReference>
<dbReference type="Pfam" id="PF01582">
    <property type="entry name" value="TIR"/>
    <property type="match status" value="1"/>
</dbReference>
<keyword evidence="8" id="KW-0967">Endosome</keyword>
<dbReference type="GO" id="GO:0005768">
    <property type="term" value="C:endosome"/>
    <property type="evidence" value="ECO:0007669"/>
    <property type="project" value="UniProtKB-SubCell"/>
</dbReference>
<dbReference type="Gene3D" id="3.40.50.10140">
    <property type="entry name" value="Toll/interleukin-1 receptor homology (TIR) domain"/>
    <property type="match status" value="1"/>
</dbReference>
<dbReference type="InterPro" id="IPR000157">
    <property type="entry name" value="TIR_dom"/>
</dbReference>
<dbReference type="Gene3D" id="3.80.10.10">
    <property type="entry name" value="Ribonuclease Inhibitor"/>
    <property type="match status" value="1"/>
</dbReference>
<evidence type="ECO:0000256" key="2">
    <source>
        <dbReference type="ARBA" id="ARBA00009634"/>
    </source>
</evidence>
<dbReference type="InterPro" id="IPR000483">
    <property type="entry name" value="Cys-rich_flank_reg_C"/>
</dbReference>
<dbReference type="GO" id="GO:0007249">
    <property type="term" value="P:canonical NF-kappaB signal transduction"/>
    <property type="evidence" value="ECO:0007669"/>
    <property type="project" value="TreeGrafter"/>
</dbReference>
<dbReference type="SMART" id="SM00369">
    <property type="entry name" value="LRR_TYP"/>
    <property type="match status" value="11"/>
</dbReference>
<dbReference type="SUPFAM" id="SSF52058">
    <property type="entry name" value="L domain-like"/>
    <property type="match status" value="3"/>
</dbReference>
<dbReference type="GeneTree" id="ENSGT00940000160879"/>
<dbReference type="OMA" id="ARNVICM"/>
<dbReference type="SMART" id="SM00365">
    <property type="entry name" value="LRR_SD22"/>
    <property type="match status" value="7"/>
</dbReference>
<reference evidence="18" key="2">
    <citation type="submission" date="2025-09" db="UniProtKB">
        <authorList>
            <consortium name="Ensembl"/>
        </authorList>
    </citation>
    <scope>IDENTIFICATION</scope>
</reference>
<evidence type="ECO:0000256" key="10">
    <source>
        <dbReference type="ARBA" id="ARBA00022989"/>
    </source>
</evidence>
<dbReference type="PROSITE" id="PS51450">
    <property type="entry name" value="LRR"/>
    <property type="match status" value="3"/>
</dbReference>
<evidence type="ECO:0000256" key="14">
    <source>
        <dbReference type="ARBA" id="ARBA00023198"/>
    </source>
</evidence>
<evidence type="ECO:0000256" key="11">
    <source>
        <dbReference type="ARBA" id="ARBA00023136"/>
    </source>
</evidence>
<feature type="transmembrane region" description="Helical" evidence="16">
    <location>
        <begin position="823"/>
        <end position="846"/>
    </location>
</feature>
<keyword evidence="3" id="KW-0399">Innate immunity</keyword>
<dbReference type="InterPro" id="IPR001611">
    <property type="entry name" value="Leu-rich_rpt"/>
</dbReference>
<keyword evidence="7" id="KW-0677">Repeat</keyword>
<evidence type="ECO:0000256" key="8">
    <source>
        <dbReference type="ARBA" id="ARBA00022753"/>
    </source>
</evidence>
<dbReference type="GO" id="GO:0032755">
    <property type="term" value="P:positive regulation of interleukin-6 production"/>
    <property type="evidence" value="ECO:0007669"/>
    <property type="project" value="TreeGrafter"/>
</dbReference>
<dbReference type="SUPFAM" id="SSF52200">
    <property type="entry name" value="Toll/Interleukin receptor TIR domain"/>
    <property type="match status" value="1"/>
</dbReference>
<dbReference type="FunFam" id="3.40.50.10140:FF:000003">
    <property type="entry name" value="Toll-like receptor 7"/>
    <property type="match status" value="1"/>
</dbReference>
<evidence type="ECO:0000313" key="18">
    <source>
        <dbReference type="Ensembl" id="ENSSPUP00000004305.1"/>
    </source>
</evidence>
<comment type="similarity">
    <text evidence="2">Belongs to the Toll-like receptor family.</text>
</comment>
<reference evidence="18" key="1">
    <citation type="submission" date="2025-08" db="UniProtKB">
        <authorList>
            <consortium name="Ensembl"/>
        </authorList>
    </citation>
    <scope>IDENTIFICATION</scope>
</reference>
<dbReference type="GO" id="GO:1902533">
    <property type="term" value="P:positive regulation of intracellular signal transduction"/>
    <property type="evidence" value="ECO:0007669"/>
    <property type="project" value="UniProtKB-ARBA"/>
</dbReference>
<evidence type="ECO:0000256" key="1">
    <source>
        <dbReference type="ARBA" id="ARBA00004177"/>
    </source>
</evidence>
<evidence type="ECO:0000256" key="16">
    <source>
        <dbReference type="SAM" id="Phobius"/>
    </source>
</evidence>
<evidence type="ECO:0000256" key="12">
    <source>
        <dbReference type="ARBA" id="ARBA00023170"/>
    </source>
</evidence>
<evidence type="ECO:0000256" key="15">
    <source>
        <dbReference type="ARBA" id="ARBA00046288"/>
    </source>
</evidence>
<evidence type="ECO:0000256" key="5">
    <source>
        <dbReference type="ARBA" id="ARBA00022692"/>
    </source>
</evidence>
<keyword evidence="6" id="KW-0732">Signal</keyword>
<keyword evidence="4" id="KW-0433">Leucine-rich repeat</keyword>
<keyword evidence="11 16" id="KW-0472">Membrane</keyword>
<feature type="domain" description="TIR" evidence="17">
    <location>
        <begin position="870"/>
        <end position="1014"/>
    </location>
</feature>
<dbReference type="SMART" id="SM00255">
    <property type="entry name" value="TIR"/>
    <property type="match status" value="1"/>
</dbReference>
<evidence type="ECO:0000256" key="13">
    <source>
        <dbReference type="ARBA" id="ARBA00023180"/>
    </source>
</evidence>
<organism evidence="18 19">
    <name type="scientific">Sphenodon punctatus</name>
    <name type="common">Tuatara</name>
    <name type="synonym">Hatteria punctata</name>
    <dbReference type="NCBI Taxonomy" id="8508"/>
    <lineage>
        <taxon>Eukaryota</taxon>
        <taxon>Metazoa</taxon>
        <taxon>Chordata</taxon>
        <taxon>Craniata</taxon>
        <taxon>Vertebrata</taxon>
        <taxon>Euteleostomi</taxon>
        <taxon>Lepidosauria</taxon>
        <taxon>Sphenodontia</taxon>
        <taxon>Sphenodontidae</taxon>
        <taxon>Sphenodon</taxon>
    </lineage>
</organism>
<keyword evidence="13" id="KW-0325">Glycoprotein</keyword>